<evidence type="ECO:0000313" key="1">
    <source>
        <dbReference type="EMBL" id="AIF05615.1"/>
    </source>
</evidence>
<organism evidence="1">
    <name type="scientific">uncultured marine group II/III euryarchaeote KM3_185_F09</name>
    <dbReference type="NCBI Taxonomy" id="1457950"/>
    <lineage>
        <taxon>Archaea</taxon>
        <taxon>Methanobacteriati</taxon>
        <taxon>Methanobacteriota</taxon>
        <taxon>environmental samples</taxon>
    </lineage>
</organism>
<dbReference type="AlphaFoldDB" id="A0A075GRG4"/>
<name>A0A075GRG4_9EURY</name>
<sequence length="124" mass="13344">MTLITVRPTNRRAVDKRVGVEDGHVYLTRVVGGEVDHRLDEDVHLVAARGREGVGLPARICVPDGRARANPGSRGDLPVRALRQVLHVRLDSSPSSPGAAVHGYGNDCSSNAGVVRRVDARRIL</sequence>
<reference evidence="1" key="1">
    <citation type="journal article" date="2014" name="Genome Biol. Evol.">
        <title>Pangenome evidence for extensive interdomain horizontal transfer affecting lineage core and shell genes in uncultured planktonic thaumarchaeota and euryarchaeota.</title>
        <authorList>
            <person name="Deschamps P."/>
            <person name="Zivanovic Y."/>
            <person name="Moreira D."/>
            <person name="Rodriguez-Valera F."/>
            <person name="Lopez-Garcia P."/>
        </authorList>
    </citation>
    <scope>NUCLEOTIDE SEQUENCE</scope>
</reference>
<dbReference type="EMBL" id="KF900745">
    <property type="protein sequence ID" value="AIF05615.1"/>
    <property type="molecule type" value="Genomic_DNA"/>
</dbReference>
<protein>
    <submittedName>
        <fullName evidence="1">Uncharacterized protein</fullName>
    </submittedName>
</protein>
<accession>A0A075GRG4</accession>
<proteinExistence type="predicted"/>